<evidence type="ECO:0000256" key="1">
    <source>
        <dbReference type="SAM" id="SignalP"/>
    </source>
</evidence>
<dbReference type="AlphaFoldDB" id="A0A8E5HWT0"/>
<keyword evidence="1" id="KW-0732">Signal</keyword>
<dbReference type="GeneID" id="66067781"/>
<accession>A0A8E5HWT0</accession>
<name>A0A8E5HWT0_USTVR</name>
<organism evidence="2 3">
    <name type="scientific">Ustilaginoidea virens</name>
    <name type="common">Rice false smut fungus</name>
    <name type="synonym">Villosiclava virens</name>
    <dbReference type="NCBI Taxonomy" id="1159556"/>
    <lineage>
        <taxon>Eukaryota</taxon>
        <taxon>Fungi</taxon>
        <taxon>Dikarya</taxon>
        <taxon>Ascomycota</taxon>
        <taxon>Pezizomycotina</taxon>
        <taxon>Sordariomycetes</taxon>
        <taxon>Hypocreomycetidae</taxon>
        <taxon>Hypocreales</taxon>
        <taxon>Clavicipitaceae</taxon>
        <taxon>Ustilaginoidea</taxon>
    </lineage>
</organism>
<reference evidence="2" key="1">
    <citation type="submission" date="2020-03" db="EMBL/GenBank/DDBJ databases">
        <title>A mixture of massive structural variations and highly conserved coding sequences in Ustilaginoidea virens genome.</title>
        <authorList>
            <person name="Zhang K."/>
            <person name="Zhao Z."/>
            <person name="Zhang Z."/>
            <person name="Li Y."/>
            <person name="Hsiang T."/>
            <person name="Sun W."/>
        </authorList>
    </citation>
    <scope>NUCLEOTIDE SEQUENCE</scope>
    <source>
        <strain evidence="2">UV-8b</strain>
    </source>
</reference>
<evidence type="ECO:0000313" key="3">
    <source>
        <dbReference type="Proteomes" id="UP000027002"/>
    </source>
</evidence>
<evidence type="ECO:0000313" key="2">
    <source>
        <dbReference type="EMBL" id="QUC22763.1"/>
    </source>
</evidence>
<proteinExistence type="predicted"/>
<feature type="chain" id="PRO_5034618955" evidence="1">
    <location>
        <begin position="24"/>
        <end position="156"/>
    </location>
</feature>
<sequence length="156" mass="16677">MKALVVVATALVGLGLAAPAGEAADLLAVKRSPAPQHTDNLFKAAKASFREKAVSDSFYKRVKLSWGSNLIHACGFGCNGPPLAVLINEYVAFLNIYLSKGQDEKASDAMTQFALEGSNPDHPVVNELLWQTIIQISKKMQVYMVKAAAGAVEDSE</sequence>
<dbReference type="RefSeq" id="XP_043000436.1">
    <property type="nucleotide sequence ID" value="XM_043144501.1"/>
</dbReference>
<feature type="signal peptide" evidence="1">
    <location>
        <begin position="1"/>
        <end position="23"/>
    </location>
</feature>
<dbReference type="Proteomes" id="UP000027002">
    <property type="component" value="Chromosome 5"/>
</dbReference>
<keyword evidence="3" id="KW-1185">Reference proteome</keyword>
<dbReference type="EMBL" id="CP072757">
    <property type="protein sequence ID" value="QUC22763.1"/>
    <property type="molecule type" value="Genomic_DNA"/>
</dbReference>
<dbReference type="KEGG" id="uvi:66067781"/>
<protein>
    <submittedName>
        <fullName evidence="2">Uncharacterized protein</fullName>
    </submittedName>
</protein>
<gene>
    <name evidence="2" type="ORF">UV8b_07004</name>
</gene>